<reference evidence="1 2" key="1">
    <citation type="journal article" date="2016" name="Stand. Genomic Sci.">
        <title>Complete genome sequence and genomic characterization of Microcystis panniformis FACHB 1757 by third-generation sequencing.</title>
        <authorList>
            <person name="Zhang J.Y."/>
            <person name="Guan R."/>
            <person name="Zhang H.J."/>
            <person name="Li H."/>
            <person name="Xiao P."/>
            <person name="Yu G.L."/>
            <person name="Du L."/>
            <person name="Cao D.M."/>
            <person name="Zhu B.C."/>
            <person name="Li R.H."/>
            <person name="Lu Z.H."/>
        </authorList>
    </citation>
    <scope>NUCLEOTIDE SEQUENCE [LARGE SCALE GENOMIC DNA]</scope>
    <source>
        <strain evidence="1 2">FACHB-1757</strain>
    </source>
</reference>
<dbReference type="AlphaFoldDB" id="A0A0K1S3G2"/>
<evidence type="ECO:0000313" key="1">
    <source>
        <dbReference type="EMBL" id="AKV68677.1"/>
    </source>
</evidence>
<dbReference type="EMBL" id="CP011339">
    <property type="protein sequence ID" value="AKV68677.1"/>
    <property type="molecule type" value="Genomic_DNA"/>
</dbReference>
<gene>
    <name evidence="1" type="ORF">VL20_3689</name>
</gene>
<dbReference type="Proteomes" id="UP000068167">
    <property type="component" value="Chromosome"/>
</dbReference>
<keyword evidence="2" id="KW-1185">Reference proteome</keyword>
<dbReference type="PATRIC" id="fig|1638788.3.peg.3724"/>
<organism evidence="1 2">
    <name type="scientific">Microcystis panniformis FACHB-1757</name>
    <dbReference type="NCBI Taxonomy" id="1638788"/>
    <lineage>
        <taxon>Bacteria</taxon>
        <taxon>Bacillati</taxon>
        <taxon>Cyanobacteriota</taxon>
        <taxon>Cyanophyceae</taxon>
        <taxon>Oscillatoriophycideae</taxon>
        <taxon>Chroococcales</taxon>
        <taxon>Microcystaceae</taxon>
        <taxon>Microcystis</taxon>
    </lineage>
</organism>
<accession>A0A0K1S3G2</accession>
<evidence type="ECO:0000313" key="2">
    <source>
        <dbReference type="Proteomes" id="UP000068167"/>
    </source>
</evidence>
<sequence>MDGSYKGWNPYIERHLAIFVNCFFLERTNQLSLLPDKDLVDLCPPIEPYQVTKNPTLLLTLIIKVAGGQSETLKNGRVGQHKTSVKEAASCEASTQPKIIQLSLFDLPVITVRPRR</sequence>
<name>A0A0K1S3G2_9CHRO</name>
<protein>
    <submittedName>
        <fullName evidence="1">Mobile element protein</fullName>
    </submittedName>
</protein>
<dbReference type="RefSeq" id="WP_052276984.1">
    <property type="nucleotide sequence ID" value="NZ_CP011339.1"/>
</dbReference>
<proteinExistence type="predicted"/>
<dbReference type="KEGG" id="mpk:VL20_3689"/>